<gene>
    <name evidence="1" type="ORF">PIB30_053005</name>
</gene>
<feature type="non-terminal residue" evidence="1">
    <location>
        <position position="1"/>
    </location>
</feature>
<comment type="caution">
    <text evidence="1">The sequence shown here is derived from an EMBL/GenBank/DDBJ whole genome shotgun (WGS) entry which is preliminary data.</text>
</comment>
<evidence type="ECO:0000313" key="1">
    <source>
        <dbReference type="EMBL" id="MED6209256.1"/>
    </source>
</evidence>
<accession>A0ABU6YH61</accession>
<dbReference type="Proteomes" id="UP001341840">
    <property type="component" value="Unassembled WGS sequence"/>
</dbReference>
<evidence type="ECO:0000313" key="2">
    <source>
        <dbReference type="Proteomes" id="UP001341840"/>
    </source>
</evidence>
<keyword evidence="2" id="KW-1185">Reference proteome</keyword>
<proteinExistence type="predicted"/>
<name>A0ABU6YH61_9FABA</name>
<feature type="non-terminal residue" evidence="1">
    <location>
        <position position="59"/>
    </location>
</feature>
<organism evidence="1 2">
    <name type="scientific">Stylosanthes scabra</name>
    <dbReference type="NCBI Taxonomy" id="79078"/>
    <lineage>
        <taxon>Eukaryota</taxon>
        <taxon>Viridiplantae</taxon>
        <taxon>Streptophyta</taxon>
        <taxon>Embryophyta</taxon>
        <taxon>Tracheophyta</taxon>
        <taxon>Spermatophyta</taxon>
        <taxon>Magnoliopsida</taxon>
        <taxon>eudicotyledons</taxon>
        <taxon>Gunneridae</taxon>
        <taxon>Pentapetalae</taxon>
        <taxon>rosids</taxon>
        <taxon>fabids</taxon>
        <taxon>Fabales</taxon>
        <taxon>Fabaceae</taxon>
        <taxon>Papilionoideae</taxon>
        <taxon>50 kb inversion clade</taxon>
        <taxon>dalbergioids sensu lato</taxon>
        <taxon>Dalbergieae</taxon>
        <taxon>Pterocarpus clade</taxon>
        <taxon>Stylosanthes</taxon>
    </lineage>
</organism>
<protein>
    <submittedName>
        <fullName evidence="1">Uncharacterized protein</fullName>
    </submittedName>
</protein>
<sequence length="59" mass="7073">RNLNWLADWFHSEKSTEFEYLSENSKFRGYRNRLDFGPSLGVALKRHRSSANRVVWLTE</sequence>
<dbReference type="EMBL" id="JASCZI010242045">
    <property type="protein sequence ID" value="MED6209256.1"/>
    <property type="molecule type" value="Genomic_DNA"/>
</dbReference>
<reference evidence="1 2" key="1">
    <citation type="journal article" date="2023" name="Plants (Basel)">
        <title>Bridging the Gap: Combining Genomics and Transcriptomics Approaches to Understand Stylosanthes scabra, an Orphan Legume from the Brazilian Caatinga.</title>
        <authorList>
            <person name="Ferreira-Neto J.R.C."/>
            <person name="da Silva M.D."/>
            <person name="Binneck E."/>
            <person name="de Melo N.F."/>
            <person name="da Silva R.H."/>
            <person name="de Melo A.L.T.M."/>
            <person name="Pandolfi V."/>
            <person name="Bustamante F.O."/>
            <person name="Brasileiro-Vidal A.C."/>
            <person name="Benko-Iseppon A.M."/>
        </authorList>
    </citation>
    <scope>NUCLEOTIDE SEQUENCE [LARGE SCALE GENOMIC DNA]</scope>
    <source>
        <tissue evidence="1">Leaves</tissue>
    </source>
</reference>